<feature type="transmembrane region" description="Helical" evidence="5">
    <location>
        <begin position="198"/>
        <end position="220"/>
    </location>
</feature>
<proteinExistence type="predicted"/>
<gene>
    <name evidence="6" type="ORF">EJG51_000895</name>
</gene>
<feature type="transmembrane region" description="Helical" evidence="5">
    <location>
        <begin position="226"/>
        <end position="250"/>
    </location>
</feature>
<feature type="transmembrane region" description="Helical" evidence="5">
    <location>
        <begin position="83"/>
        <end position="108"/>
    </location>
</feature>
<evidence type="ECO:0000313" key="6">
    <source>
        <dbReference type="EMBL" id="QJQ07541.1"/>
    </source>
</evidence>
<comment type="subcellular location">
    <subcellularLocation>
        <location evidence="1">Membrane</location>
        <topology evidence="1">Multi-pass membrane protein</topology>
    </subcellularLocation>
</comment>
<evidence type="ECO:0000313" key="7">
    <source>
        <dbReference type="Proteomes" id="UP000274350"/>
    </source>
</evidence>
<dbReference type="EMBL" id="CP051152">
    <property type="protein sequence ID" value="QJQ07541.1"/>
    <property type="molecule type" value="Genomic_DNA"/>
</dbReference>
<reference evidence="6 7" key="1">
    <citation type="journal article" date="2019" name="Int. J. Syst. Evol. Microbiol.">
        <title>Undibacterium piscinae sp. nov., isolated from Korean shiner intestine.</title>
        <authorList>
            <person name="Lee S.Y."/>
            <person name="Kang W."/>
            <person name="Kim P.S."/>
            <person name="Kim H.S."/>
            <person name="Sung H."/>
            <person name="Shin N.R."/>
            <person name="Whon T.W."/>
            <person name="Yun J.H."/>
            <person name="Lee J.Y."/>
            <person name="Lee J.Y."/>
            <person name="Jung M.J."/>
            <person name="Jeong Y.S."/>
            <person name="Tak E.J."/>
            <person name="Han J.E."/>
            <person name="Hyun D.W."/>
            <person name="Kang M.S."/>
            <person name="Lee K.E."/>
            <person name="Lee B.H."/>
            <person name="Bae J.W."/>
        </authorList>
    </citation>
    <scope>NUCLEOTIDE SEQUENCE [LARGE SCALE GENOMIC DNA]</scope>
    <source>
        <strain evidence="6 7">S11R28</strain>
    </source>
</reference>
<keyword evidence="7" id="KW-1185">Reference proteome</keyword>
<feature type="transmembrane region" description="Helical" evidence="5">
    <location>
        <begin position="128"/>
        <end position="148"/>
    </location>
</feature>
<name>A0A6M4A8D0_9BURK</name>
<organism evidence="6 7">
    <name type="scientific">Undibacterium piscinae</name>
    <dbReference type="NCBI Taxonomy" id="2495591"/>
    <lineage>
        <taxon>Bacteria</taxon>
        <taxon>Pseudomonadati</taxon>
        <taxon>Pseudomonadota</taxon>
        <taxon>Betaproteobacteria</taxon>
        <taxon>Burkholderiales</taxon>
        <taxon>Oxalobacteraceae</taxon>
        <taxon>Undibacterium</taxon>
    </lineage>
</organism>
<evidence type="ECO:0000256" key="5">
    <source>
        <dbReference type="SAM" id="Phobius"/>
    </source>
</evidence>
<dbReference type="KEGG" id="upi:EJG51_000895"/>
<evidence type="ECO:0000256" key="1">
    <source>
        <dbReference type="ARBA" id="ARBA00004141"/>
    </source>
</evidence>
<dbReference type="Pfam" id="PF07264">
    <property type="entry name" value="EI24"/>
    <property type="match status" value="1"/>
</dbReference>
<dbReference type="AlphaFoldDB" id="A0A6M4A8D0"/>
<evidence type="ECO:0000256" key="4">
    <source>
        <dbReference type="ARBA" id="ARBA00023136"/>
    </source>
</evidence>
<feature type="transmembrane region" description="Helical" evidence="5">
    <location>
        <begin position="154"/>
        <end position="172"/>
    </location>
</feature>
<protein>
    <submittedName>
        <fullName evidence="6">EI24 domain-containing protein</fullName>
    </submittedName>
</protein>
<dbReference type="Proteomes" id="UP000274350">
    <property type="component" value="Chromosome"/>
</dbReference>
<evidence type="ECO:0000256" key="3">
    <source>
        <dbReference type="ARBA" id="ARBA00022989"/>
    </source>
</evidence>
<keyword evidence="2 5" id="KW-0812">Transmembrane</keyword>
<feature type="transmembrane region" description="Helical" evidence="5">
    <location>
        <begin position="20"/>
        <end position="43"/>
    </location>
</feature>
<dbReference type="InterPro" id="IPR059112">
    <property type="entry name" value="CysZ/EI24"/>
</dbReference>
<dbReference type="OrthoDB" id="8565703at2"/>
<evidence type="ECO:0000256" key="2">
    <source>
        <dbReference type="ARBA" id="ARBA00022692"/>
    </source>
</evidence>
<keyword evidence="4 5" id="KW-0472">Membrane</keyword>
<keyword evidence="3 5" id="KW-1133">Transmembrane helix</keyword>
<accession>A0A6M4A8D0</accession>
<sequence length="275" mass="30623">MQAMIGSWGRAVVAQFHFRILLLSLLPFFLSLILWGLAMWWGLQDLIDFIHGFFAAHDGFKTAGDLLASTGMLAFKTVIVPLIAMWLLLPLMVLSSLLITGLMAMPVISRHVSSRAYPQLEQRKGGSLLGSLWHSLSSFVIFLLLWLLSLPLVLIPPVHFVVQPLLWGWLTYRVMAYDALADHADAEERKILTRSHRLPFLIMGTICGVIGAAPMVLWIGGVMSVVFFPFFAGLAIWLYVLVFIFSGLWFQYYCMAALQQLRSAVAATAITAAPV</sequence>